<dbReference type="SUPFAM" id="SSF55729">
    <property type="entry name" value="Acyl-CoA N-acyltransferases (Nat)"/>
    <property type="match status" value="2"/>
</dbReference>
<dbReference type="InterPro" id="IPR016181">
    <property type="entry name" value="Acyl_CoA_acyltransferase"/>
</dbReference>
<dbReference type="Pfam" id="PF00583">
    <property type="entry name" value="Acetyltransf_1"/>
    <property type="match status" value="2"/>
</dbReference>
<dbReference type="Proteomes" id="UP000005104">
    <property type="component" value="Chromosome"/>
</dbReference>
<dbReference type="STRING" id="768710.DesyoDRAFT_0727"/>
<accession>H5XSU0</accession>
<evidence type="ECO:0000313" key="4">
    <source>
        <dbReference type="EMBL" id="EHQ87903.1"/>
    </source>
</evidence>
<sequence length="289" mass="32977">MTIDAYRSLSDKAKEEILDLESSCIEHDNLRGSFFLDPSLNFEPQINSFFLYYQKGQLISMLSMFIPTKHEAEITAYTLPACRGKGYFKSLLGKAVEELTKFDIPELLFVCESNSTLGKQVIKALKADYKHTEYFMRLDKSRYSCLKSYRLKLLKAEQKDFERAITANMSVFGDSYEESKSLIKNCFESDTRVHYLAVLNEEIIGVASANLEGEDVSIFGLGVVPDYHGKGYGKELLHLMVDRFLKRGRSEITIEVHSENESALALYKTTGFRIEVAYEYYGAKVNQVL</sequence>
<dbReference type="OrthoDB" id="7163760at2"/>
<evidence type="ECO:0000256" key="2">
    <source>
        <dbReference type="ARBA" id="ARBA00023315"/>
    </source>
</evidence>
<dbReference type="Gene3D" id="3.40.630.30">
    <property type="match status" value="2"/>
</dbReference>
<dbReference type="PROSITE" id="PS51186">
    <property type="entry name" value="GNAT"/>
    <property type="match status" value="2"/>
</dbReference>
<dbReference type="CDD" id="cd04301">
    <property type="entry name" value="NAT_SF"/>
    <property type="match status" value="2"/>
</dbReference>
<dbReference type="InterPro" id="IPR050680">
    <property type="entry name" value="YpeA/RimI_acetyltransf"/>
</dbReference>
<dbReference type="HOGENOM" id="CLU_070012_1_0_9"/>
<evidence type="ECO:0000313" key="5">
    <source>
        <dbReference type="Proteomes" id="UP000005104"/>
    </source>
</evidence>
<dbReference type="eggNOG" id="COG0454">
    <property type="taxonomic scope" value="Bacteria"/>
</dbReference>
<gene>
    <name evidence="4" type="ORF">DesyoDRAFT_0727</name>
</gene>
<proteinExistence type="predicted"/>
<dbReference type="GO" id="GO:0016747">
    <property type="term" value="F:acyltransferase activity, transferring groups other than amino-acyl groups"/>
    <property type="evidence" value="ECO:0007669"/>
    <property type="project" value="InterPro"/>
</dbReference>
<name>H5XSU0_9FIRM</name>
<dbReference type="PANTHER" id="PTHR43420:SF44">
    <property type="entry name" value="ACETYLTRANSFERASE YPEA"/>
    <property type="match status" value="1"/>
</dbReference>
<feature type="domain" description="N-acetyltransferase" evidence="3">
    <location>
        <begin position="151"/>
        <end position="289"/>
    </location>
</feature>
<dbReference type="PANTHER" id="PTHR43420">
    <property type="entry name" value="ACETYLTRANSFERASE"/>
    <property type="match status" value="1"/>
</dbReference>
<evidence type="ECO:0000259" key="3">
    <source>
        <dbReference type="PROSITE" id="PS51186"/>
    </source>
</evidence>
<dbReference type="eggNOG" id="COG0456">
    <property type="taxonomic scope" value="Bacteria"/>
</dbReference>
<dbReference type="InterPro" id="IPR000182">
    <property type="entry name" value="GNAT_dom"/>
</dbReference>
<dbReference type="EMBL" id="CM001441">
    <property type="protein sequence ID" value="EHQ87903.1"/>
    <property type="molecule type" value="Genomic_DNA"/>
</dbReference>
<organism evidence="4 5">
    <name type="scientific">Desulfosporosinus youngiae DSM 17734</name>
    <dbReference type="NCBI Taxonomy" id="768710"/>
    <lineage>
        <taxon>Bacteria</taxon>
        <taxon>Bacillati</taxon>
        <taxon>Bacillota</taxon>
        <taxon>Clostridia</taxon>
        <taxon>Eubacteriales</taxon>
        <taxon>Desulfitobacteriaceae</taxon>
        <taxon>Desulfosporosinus</taxon>
    </lineage>
</organism>
<evidence type="ECO:0000256" key="1">
    <source>
        <dbReference type="ARBA" id="ARBA00022679"/>
    </source>
</evidence>
<feature type="domain" description="N-acetyltransferase" evidence="3">
    <location>
        <begin position="4"/>
        <end position="141"/>
    </location>
</feature>
<dbReference type="RefSeq" id="WP_007779500.1">
    <property type="nucleotide sequence ID" value="NZ_CM001441.1"/>
</dbReference>
<keyword evidence="1 4" id="KW-0808">Transferase</keyword>
<protein>
    <submittedName>
        <fullName evidence="4">Acetyltransferase</fullName>
    </submittedName>
</protein>
<keyword evidence="2" id="KW-0012">Acyltransferase</keyword>
<keyword evidence="5" id="KW-1185">Reference proteome</keyword>
<reference evidence="4 5" key="1">
    <citation type="submission" date="2011-11" db="EMBL/GenBank/DDBJ databases">
        <title>The Noncontiguous Finished genome of Desulfosporosinus youngiae DSM 17734.</title>
        <authorList>
            <consortium name="US DOE Joint Genome Institute (JGI-PGF)"/>
            <person name="Lucas S."/>
            <person name="Han J."/>
            <person name="Lapidus A."/>
            <person name="Cheng J.-F."/>
            <person name="Goodwin L."/>
            <person name="Pitluck S."/>
            <person name="Peters L."/>
            <person name="Ovchinnikova G."/>
            <person name="Lu M."/>
            <person name="Land M.L."/>
            <person name="Hauser L."/>
            <person name="Pester M."/>
            <person name="Spring S."/>
            <person name="Ollivier B."/>
            <person name="Rattei T."/>
            <person name="Klenk H.-P."/>
            <person name="Wagner M."/>
            <person name="Loy A."/>
            <person name="Woyke T.J."/>
        </authorList>
    </citation>
    <scope>NUCLEOTIDE SEQUENCE [LARGE SCALE GENOMIC DNA]</scope>
    <source>
        <strain evidence="4 5">DSM 17734</strain>
    </source>
</reference>
<dbReference type="AlphaFoldDB" id="H5XSU0"/>